<dbReference type="RefSeq" id="WP_367771536.1">
    <property type="nucleotide sequence ID" value="NZ_JBFNXR010000021.1"/>
</dbReference>
<dbReference type="SUPFAM" id="SSF52980">
    <property type="entry name" value="Restriction endonuclease-like"/>
    <property type="match status" value="1"/>
</dbReference>
<keyword evidence="3" id="KW-0540">Nuclease</keyword>
<protein>
    <submittedName>
        <fullName evidence="3">Endonuclease domain-containing protein</fullName>
    </submittedName>
</protein>
<evidence type="ECO:0000313" key="3">
    <source>
        <dbReference type="EMBL" id="MEW9854861.1"/>
    </source>
</evidence>
<reference evidence="3 4" key="1">
    <citation type="submission" date="2024-06" db="EMBL/GenBank/DDBJ databases">
        <title>Novosphingobium rhizovicinus M1R2S20.</title>
        <authorList>
            <person name="Sun J.-Q."/>
        </authorList>
    </citation>
    <scope>NUCLEOTIDE SEQUENCE [LARGE SCALE GENOMIC DNA]</scope>
    <source>
        <strain evidence="3 4">M1R2S20</strain>
    </source>
</reference>
<gene>
    <name evidence="3" type="ORF">ABUH87_06670</name>
</gene>
<keyword evidence="4" id="KW-1185">Reference proteome</keyword>
<dbReference type="InterPro" id="IPR011335">
    <property type="entry name" value="Restrct_endonuc-II-like"/>
</dbReference>
<proteinExistence type="predicted"/>
<feature type="domain" description="DUF559" evidence="2">
    <location>
        <begin position="32"/>
        <end position="136"/>
    </location>
</feature>
<dbReference type="Gene3D" id="3.40.960.10">
    <property type="entry name" value="VSR Endonuclease"/>
    <property type="match status" value="1"/>
</dbReference>
<dbReference type="Pfam" id="PF04480">
    <property type="entry name" value="DUF559"/>
    <property type="match status" value="1"/>
</dbReference>
<organism evidence="3 4">
    <name type="scientific">Novosphingobium rhizovicinum</name>
    <dbReference type="NCBI Taxonomy" id="3228928"/>
    <lineage>
        <taxon>Bacteria</taxon>
        <taxon>Pseudomonadati</taxon>
        <taxon>Pseudomonadota</taxon>
        <taxon>Alphaproteobacteria</taxon>
        <taxon>Sphingomonadales</taxon>
        <taxon>Sphingomonadaceae</taxon>
        <taxon>Novosphingobium</taxon>
    </lineage>
</organism>
<evidence type="ECO:0000256" key="1">
    <source>
        <dbReference type="SAM" id="MobiDB-lite"/>
    </source>
</evidence>
<dbReference type="InterPro" id="IPR047216">
    <property type="entry name" value="Endonuclease_DUF559_bact"/>
</dbReference>
<dbReference type="Proteomes" id="UP001556118">
    <property type="component" value="Unassembled WGS sequence"/>
</dbReference>
<comment type="caution">
    <text evidence="3">The sequence shown here is derived from an EMBL/GenBank/DDBJ whole genome shotgun (WGS) entry which is preliminary data.</text>
</comment>
<feature type="region of interest" description="Disordered" evidence="1">
    <location>
        <begin position="142"/>
        <end position="163"/>
    </location>
</feature>
<dbReference type="PANTHER" id="PTHR38590:SF1">
    <property type="entry name" value="BLL0828 PROTEIN"/>
    <property type="match status" value="1"/>
</dbReference>
<accession>A0ABV3R9V4</accession>
<feature type="region of interest" description="Disordered" evidence="1">
    <location>
        <begin position="1"/>
        <end position="21"/>
    </location>
</feature>
<evidence type="ECO:0000313" key="4">
    <source>
        <dbReference type="Proteomes" id="UP001556118"/>
    </source>
</evidence>
<name>A0ABV3R9V4_9SPHN</name>
<dbReference type="GO" id="GO:0004519">
    <property type="term" value="F:endonuclease activity"/>
    <property type="evidence" value="ECO:0007669"/>
    <property type="project" value="UniProtKB-KW"/>
</dbReference>
<keyword evidence="3" id="KW-0378">Hydrolase</keyword>
<dbReference type="InterPro" id="IPR007569">
    <property type="entry name" value="DUF559"/>
</dbReference>
<dbReference type="PANTHER" id="PTHR38590">
    <property type="entry name" value="BLL0828 PROTEIN"/>
    <property type="match status" value="1"/>
</dbReference>
<keyword evidence="3" id="KW-0255">Endonuclease</keyword>
<dbReference type="EMBL" id="JBFNXR010000021">
    <property type="protein sequence ID" value="MEW9854861.1"/>
    <property type="molecule type" value="Genomic_DNA"/>
</dbReference>
<sequence length="163" mass="17521">MTERKTLGISQASTPKADPKASFAATGARLDKLKVRAREARRAPTLAQQALWEQLSGSRLGGVRFLRQSIVGSVIVDFACPSRWIAVVLSPEGANPEVDALQDKKLTDVGVRVLRFAESDVLDDADAVVRAILTEVNKPFDKRAARRSAGAPQFAHADEGAEG</sequence>
<evidence type="ECO:0000259" key="2">
    <source>
        <dbReference type="Pfam" id="PF04480"/>
    </source>
</evidence>